<name>A0A8I0Q3D3_MORMO</name>
<gene>
    <name evidence="2" type="ORF">CYG68_12510</name>
</gene>
<reference evidence="2" key="1">
    <citation type="submission" date="2017-12" db="EMBL/GenBank/DDBJ databases">
        <title>Genome sequencing and analysis.</title>
        <authorList>
            <person name="Huang Y.-T."/>
        </authorList>
    </citation>
    <scope>NUCLEOTIDE SEQUENCE</scope>
    <source>
        <strain evidence="2">VGH116</strain>
    </source>
</reference>
<dbReference type="AlphaFoldDB" id="A0A8I0Q3D3"/>
<protein>
    <recommendedName>
        <fullName evidence="1">DUF6630 domain-containing protein</fullName>
    </recommendedName>
</protein>
<evidence type="ECO:0000313" key="3">
    <source>
        <dbReference type="Proteomes" id="UP000650477"/>
    </source>
</evidence>
<dbReference type="Proteomes" id="UP000650477">
    <property type="component" value="Unassembled WGS sequence"/>
</dbReference>
<evidence type="ECO:0000259" key="1">
    <source>
        <dbReference type="Pfam" id="PF20335"/>
    </source>
</evidence>
<organism evidence="2 3">
    <name type="scientific">Morganella morganii</name>
    <name type="common">Proteus morganii</name>
    <dbReference type="NCBI Taxonomy" id="582"/>
    <lineage>
        <taxon>Bacteria</taxon>
        <taxon>Pseudomonadati</taxon>
        <taxon>Pseudomonadota</taxon>
        <taxon>Gammaproteobacteria</taxon>
        <taxon>Enterobacterales</taxon>
        <taxon>Morganellaceae</taxon>
        <taxon>Morganella</taxon>
    </lineage>
</organism>
<sequence length="183" mass="20576">MAFSEETQSIINSILPAIRELADLLNSDCDYADDACDTFAGQLNEHIEEMGEDEFCQYHDDGMTGYALAEMVDNSAIGNSFMVDWKDRESAIALLADAMDYDDISLTFDYGTDDPENNLTVHQIFVRSNLQLNTIGWHLLGFETGADNYREILLPASLLDEFLDIMNILGVEIDMNDEECAEF</sequence>
<dbReference type="InterPro" id="IPR046582">
    <property type="entry name" value="DUF6630"/>
</dbReference>
<evidence type="ECO:0000313" key="2">
    <source>
        <dbReference type="EMBL" id="MBE8613221.1"/>
    </source>
</evidence>
<dbReference type="Pfam" id="PF20335">
    <property type="entry name" value="DUF6630"/>
    <property type="match status" value="1"/>
</dbReference>
<feature type="domain" description="DUF6630" evidence="1">
    <location>
        <begin position="17"/>
        <end position="174"/>
    </location>
</feature>
<accession>A0A8I0Q3D3</accession>
<dbReference type="EMBL" id="PKLF01000010">
    <property type="protein sequence ID" value="MBE8613221.1"/>
    <property type="molecule type" value="Genomic_DNA"/>
</dbReference>
<proteinExistence type="predicted"/>
<dbReference type="RefSeq" id="WP_049241763.1">
    <property type="nucleotide sequence ID" value="NZ_CP166035.1"/>
</dbReference>
<comment type="caution">
    <text evidence="2">The sequence shown here is derived from an EMBL/GenBank/DDBJ whole genome shotgun (WGS) entry which is preliminary data.</text>
</comment>